<keyword evidence="4" id="KW-1003">Cell membrane</keyword>
<keyword evidence="5" id="KW-0547">Nucleotide-binding</keyword>
<evidence type="ECO:0000256" key="2">
    <source>
        <dbReference type="ARBA" id="ARBA00005417"/>
    </source>
</evidence>
<dbReference type="InterPro" id="IPR003439">
    <property type="entry name" value="ABC_transporter-like_ATP-bd"/>
</dbReference>
<dbReference type="RefSeq" id="WP_086787994.1">
    <property type="nucleotide sequence ID" value="NZ_JAGIOO010000001.1"/>
</dbReference>
<dbReference type="InterPro" id="IPR003593">
    <property type="entry name" value="AAA+_ATPase"/>
</dbReference>
<dbReference type="InterPro" id="IPR017871">
    <property type="entry name" value="ABC_transporter-like_CS"/>
</dbReference>
<protein>
    <submittedName>
        <fullName evidence="9">ABC-type glutathione transport system ATPase component</fullName>
    </submittedName>
</protein>
<dbReference type="Proteomes" id="UP001519363">
    <property type="component" value="Unassembled WGS sequence"/>
</dbReference>
<organism evidence="9 10">
    <name type="scientific">Crossiella equi</name>
    <dbReference type="NCBI Taxonomy" id="130796"/>
    <lineage>
        <taxon>Bacteria</taxon>
        <taxon>Bacillati</taxon>
        <taxon>Actinomycetota</taxon>
        <taxon>Actinomycetes</taxon>
        <taxon>Pseudonocardiales</taxon>
        <taxon>Pseudonocardiaceae</taxon>
        <taxon>Crossiella</taxon>
    </lineage>
</organism>
<feature type="domain" description="ABC transporter" evidence="8">
    <location>
        <begin position="4"/>
        <end position="251"/>
    </location>
</feature>
<evidence type="ECO:0000256" key="6">
    <source>
        <dbReference type="ARBA" id="ARBA00022840"/>
    </source>
</evidence>
<keyword evidence="3" id="KW-0813">Transport</keyword>
<dbReference type="PROSITE" id="PS50893">
    <property type="entry name" value="ABC_TRANSPORTER_2"/>
    <property type="match status" value="1"/>
</dbReference>
<evidence type="ECO:0000259" key="8">
    <source>
        <dbReference type="PROSITE" id="PS50893"/>
    </source>
</evidence>
<proteinExistence type="inferred from homology"/>
<dbReference type="CDD" id="cd03257">
    <property type="entry name" value="ABC_NikE_OppD_transporters"/>
    <property type="match status" value="1"/>
</dbReference>
<comment type="caution">
    <text evidence="9">The sequence shown here is derived from an EMBL/GenBank/DDBJ whole genome shotgun (WGS) entry which is preliminary data.</text>
</comment>
<evidence type="ECO:0000313" key="9">
    <source>
        <dbReference type="EMBL" id="MBP2473266.1"/>
    </source>
</evidence>
<dbReference type="Pfam" id="PF00005">
    <property type="entry name" value="ABC_tran"/>
    <property type="match status" value="1"/>
</dbReference>
<dbReference type="EMBL" id="JAGIOO010000001">
    <property type="protein sequence ID" value="MBP2473266.1"/>
    <property type="molecule type" value="Genomic_DNA"/>
</dbReference>
<evidence type="ECO:0000256" key="1">
    <source>
        <dbReference type="ARBA" id="ARBA00004202"/>
    </source>
</evidence>
<evidence type="ECO:0000256" key="5">
    <source>
        <dbReference type="ARBA" id="ARBA00022741"/>
    </source>
</evidence>
<dbReference type="PROSITE" id="PS00211">
    <property type="entry name" value="ABC_TRANSPORTER_1"/>
    <property type="match status" value="1"/>
</dbReference>
<keyword evidence="6" id="KW-0067">ATP-binding</keyword>
<evidence type="ECO:0000256" key="3">
    <source>
        <dbReference type="ARBA" id="ARBA00022448"/>
    </source>
</evidence>
<keyword evidence="7" id="KW-0472">Membrane</keyword>
<accession>A0ABS5A9K8</accession>
<reference evidence="9 10" key="1">
    <citation type="submission" date="2021-03" db="EMBL/GenBank/DDBJ databases">
        <title>Sequencing the genomes of 1000 actinobacteria strains.</title>
        <authorList>
            <person name="Klenk H.-P."/>
        </authorList>
    </citation>
    <scope>NUCLEOTIDE SEQUENCE [LARGE SCALE GENOMIC DNA]</scope>
    <source>
        <strain evidence="9 10">DSM 44580</strain>
    </source>
</reference>
<sequence>MSVLRVSGLTVATGGRELVRGVSFEIGRGERVGLIGESGSGKTLTAYAVLGLLPEGLTARGEARLAGTEGNLFELRERELARIRGRRLAMVFQEPMTALNPAMRIGRQVAEAMTVHRTRTRRAARLAAVGLLDQVRLPDPATTARAYPHELSGGQRQRVLLAMALANDPDVLVCDEPTTALDVTVQARLLTLIRTVTEERGTALLFITHDLAVVADMCERVLVMREGLLVDSGALPGVFRTPAHEYTRLLLAASELPGREAP</sequence>
<name>A0ABS5A9K8_9PSEU</name>
<evidence type="ECO:0000313" key="10">
    <source>
        <dbReference type="Proteomes" id="UP001519363"/>
    </source>
</evidence>
<dbReference type="SMART" id="SM00382">
    <property type="entry name" value="AAA"/>
    <property type="match status" value="1"/>
</dbReference>
<gene>
    <name evidence="9" type="ORF">JOF53_002138</name>
</gene>
<dbReference type="PANTHER" id="PTHR43297:SF2">
    <property type="entry name" value="DIPEPTIDE TRANSPORT ATP-BINDING PROTEIN DPPD"/>
    <property type="match status" value="1"/>
</dbReference>
<dbReference type="SUPFAM" id="SSF52540">
    <property type="entry name" value="P-loop containing nucleoside triphosphate hydrolases"/>
    <property type="match status" value="1"/>
</dbReference>
<dbReference type="Gene3D" id="3.40.50.300">
    <property type="entry name" value="P-loop containing nucleotide triphosphate hydrolases"/>
    <property type="match status" value="1"/>
</dbReference>
<keyword evidence="10" id="KW-1185">Reference proteome</keyword>
<dbReference type="InterPro" id="IPR027417">
    <property type="entry name" value="P-loop_NTPase"/>
</dbReference>
<evidence type="ECO:0000256" key="4">
    <source>
        <dbReference type="ARBA" id="ARBA00022475"/>
    </source>
</evidence>
<evidence type="ECO:0000256" key="7">
    <source>
        <dbReference type="ARBA" id="ARBA00023136"/>
    </source>
</evidence>
<dbReference type="PANTHER" id="PTHR43297">
    <property type="entry name" value="OLIGOPEPTIDE TRANSPORT ATP-BINDING PROTEIN APPD"/>
    <property type="match status" value="1"/>
</dbReference>
<dbReference type="InterPro" id="IPR050388">
    <property type="entry name" value="ABC_Ni/Peptide_Import"/>
</dbReference>
<comment type="subcellular location">
    <subcellularLocation>
        <location evidence="1">Cell membrane</location>
        <topology evidence="1">Peripheral membrane protein</topology>
    </subcellularLocation>
</comment>
<comment type="similarity">
    <text evidence="2">Belongs to the ABC transporter superfamily.</text>
</comment>